<evidence type="ECO:0000313" key="2">
    <source>
        <dbReference type="Proteomes" id="UP001596512"/>
    </source>
</evidence>
<name>A0ABW2TSM2_9PSEU</name>
<dbReference type="SUPFAM" id="SSF109854">
    <property type="entry name" value="DinB/YfiT-like putative metalloenzymes"/>
    <property type="match status" value="1"/>
</dbReference>
<dbReference type="NCBIfam" id="TIGR03085">
    <property type="entry name" value="TIGR03085 family metal-binding protein"/>
    <property type="match status" value="1"/>
</dbReference>
<proteinExistence type="predicted"/>
<gene>
    <name evidence="1" type="ORF">ACFQV2_28630</name>
</gene>
<reference evidence="2" key="1">
    <citation type="journal article" date="2019" name="Int. J. Syst. Evol. Microbiol.">
        <title>The Global Catalogue of Microorganisms (GCM) 10K type strain sequencing project: providing services to taxonomists for standard genome sequencing and annotation.</title>
        <authorList>
            <consortium name="The Broad Institute Genomics Platform"/>
            <consortium name="The Broad Institute Genome Sequencing Center for Infectious Disease"/>
            <person name="Wu L."/>
            <person name="Ma J."/>
        </authorList>
    </citation>
    <scope>NUCLEOTIDE SEQUENCE [LARGE SCALE GENOMIC DNA]</scope>
    <source>
        <strain evidence="2">JCM 17695</strain>
    </source>
</reference>
<keyword evidence="2" id="KW-1185">Reference proteome</keyword>
<evidence type="ECO:0000313" key="1">
    <source>
        <dbReference type="EMBL" id="MFC7616830.1"/>
    </source>
</evidence>
<dbReference type="Proteomes" id="UP001596512">
    <property type="component" value="Unassembled WGS sequence"/>
</dbReference>
<organism evidence="1 2">
    <name type="scientific">Actinokineospora soli</name>
    <dbReference type="NCBI Taxonomy" id="1048753"/>
    <lineage>
        <taxon>Bacteria</taxon>
        <taxon>Bacillati</taxon>
        <taxon>Actinomycetota</taxon>
        <taxon>Actinomycetes</taxon>
        <taxon>Pseudonocardiales</taxon>
        <taxon>Pseudonocardiaceae</taxon>
        <taxon>Actinokineospora</taxon>
    </lineage>
</organism>
<protein>
    <submittedName>
        <fullName evidence="1">TIGR03085 family metal-binding protein</fullName>
    </submittedName>
</protein>
<dbReference type="Gene3D" id="1.20.120.450">
    <property type="entry name" value="dinb family like domain"/>
    <property type="match status" value="1"/>
</dbReference>
<comment type="caution">
    <text evidence="1">The sequence shown here is derived from an EMBL/GenBank/DDBJ whole genome shotgun (WGS) entry which is preliminary data.</text>
</comment>
<dbReference type="InterPro" id="IPR034660">
    <property type="entry name" value="DinB/YfiT-like"/>
</dbReference>
<sequence>MTTVARDERAQLCDLFAEVGPDQPTLCDGWTTRDLAAHLVVRERRPDAAFGILVKPLAGYLDGVQRKIAAKPWDELVHLVRTGPPAFSPYALLDTLVNTTEFFVHHEDVRRAQPDWQPRPADPKRDAALWTAVARAGKLMYRNSPVGVALRTPAGREVAVKRGPTTVSVVGEPGELLLHAFGRDQAVVDYDGEQAAIGAVRGLARGL</sequence>
<dbReference type="InterPro" id="IPR017517">
    <property type="entry name" value="Maleyloyr_isom"/>
</dbReference>
<accession>A0ABW2TSM2</accession>
<dbReference type="NCBIfam" id="TIGR03083">
    <property type="entry name" value="maleylpyruvate isomerase family mycothiol-dependent enzyme"/>
    <property type="match status" value="1"/>
</dbReference>
<dbReference type="EMBL" id="JBHTEY010000004">
    <property type="protein sequence ID" value="MFC7616830.1"/>
    <property type="molecule type" value="Genomic_DNA"/>
</dbReference>
<dbReference type="InterPro" id="IPR017519">
    <property type="entry name" value="CHP03085"/>
</dbReference>